<evidence type="ECO:0000313" key="10">
    <source>
        <dbReference type="Proteomes" id="UP000070456"/>
    </source>
</evidence>
<name>A0A140L941_9FIRM</name>
<sequence length="232" mass="25561">MTIGNRHVLIKEMAESERPREKMIQFGIKALSNAELLAVLIRTGTKETSAIELSQRILSYDQAGIHFLANCTIEELSQMKGIGPAKACQIMAAVELGKRIAAAGLRTKPCVKSPRDVANIFMEEMRYYKKEHFVTILLNTKNEIISSENVSVGSLNASLVHPREVFVNAIKKSAASMILLHNHPSGNPQPSKEDIAITERLVEAGKIIGIEVLDHIIIGDGIYTSFKELSII</sequence>
<keyword evidence="2" id="KW-0645">Protease</keyword>
<dbReference type="STRING" id="520762.AN619_05940"/>
<keyword evidence="4" id="KW-0378">Hydrolase</keyword>
<evidence type="ECO:0000256" key="5">
    <source>
        <dbReference type="ARBA" id="ARBA00022833"/>
    </source>
</evidence>
<keyword evidence="6" id="KW-0482">Metalloprotease</keyword>
<dbReference type="GO" id="GO:0006508">
    <property type="term" value="P:proteolysis"/>
    <property type="evidence" value="ECO:0007669"/>
    <property type="project" value="UniProtKB-KW"/>
</dbReference>
<dbReference type="Proteomes" id="UP000070456">
    <property type="component" value="Unassembled WGS sequence"/>
</dbReference>
<reference evidence="9 10" key="1">
    <citation type="submission" date="2015-12" db="EMBL/GenBank/DDBJ databases">
        <title>Draft genome sequence of the thermoanaerobe Thermotalea metallivorans, an isolate from the runoff channel of the Great Artesian Basin, Australia.</title>
        <authorList>
            <person name="Patel B.K."/>
        </authorList>
    </citation>
    <scope>NUCLEOTIDE SEQUENCE [LARGE SCALE GENOMIC DNA]</scope>
    <source>
        <strain evidence="9 10">B2-1</strain>
    </source>
</reference>
<dbReference type="InterPro" id="IPR046778">
    <property type="entry name" value="UPF0758_N"/>
</dbReference>
<feature type="domain" description="MPN" evidence="8">
    <location>
        <begin position="110"/>
        <end position="232"/>
    </location>
</feature>
<dbReference type="InterPro" id="IPR001405">
    <property type="entry name" value="UPF0758"/>
</dbReference>
<comment type="similarity">
    <text evidence="1 7">Belongs to the UPF0758 family.</text>
</comment>
<dbReference type="PROSITE" id="PS50249">
    <property type="entry name" value="MPN"/>
    <property type="match status" value="1"/>
</dbReference>
<proteinExistence type="inferred from homology"/>
<evidence type="ECO:0000256" key="3">
    <source>
        <dbReference type="ARBA" id="ARBA00022723"/>
    </source>
</evidence>
<dbReference type="GO" id="GO:0046872">
    <property type="term" value="F:metal ion binding"/>
    <property type="evidence" value="ECO:0007669"/>
    <property type="project" value="UniProtKB-KW"/>
</dbReference>
<dbReference type="PROSITE" id="PS01302">
    <property type="entry name" value="UPF0758"/>
    <property type="match status" value="1"/>
</dbReference>
<evidence type="ECO:0000256" key="1">
    <source>
        <dbReference type="ARBA" id="ARBA00010243"/>
    </source>
</evidence>
<dbReference type="NCBIfam" id="TIGR00608">
    <property type="entry name" value="radc"/>
    <property type="match status" value="1"/>
</dbReference>
<accession>A0A140L941</accession>
<keyword evidence="3" id="KW-0479">Metal-binding</keyword>
<dbReference type="GO" id="GO:0008237">
    <property type="term" value="F:metallopeptidase activity"/>
    <property type="evidence" value="ECO:0007669"/>
    <property type="project" value="UniProtKB-KW"/>
</dbReference>
<organism evidence="9 10">
    <name type="scientific">Thermotalea metallivorans</name>
    <dbReference type="NCBI Taxonomy" id="520762"/>
    <lineage>
        <taxon>Bacteria</taxon>
        <taxon>Bacillati</taxon>
        <taxon>Bacillota</taxon>
        <taxon>Clostridia</taxon>
        <taxon>Peptostreptococcales</taxon>
        <taxon>Thermotaleaceae</taxon>
        <taxon>Thermotalea</taxon>
    </lineage>
</organism>
<dbReference type="CDD" id="cd08071">
    <property type="entry name" value="MPN_DUF2466"/>
    <property type="match status" value="1"/>
</dbReference>
<evidence type="ECO:0000256" key="6">
    <source>
        <dbReference type="ARBA" id="ARBA00023049"/>
    </source>
</evidence>
<dbReference type="InterPro" id="IPR020891">
    <property type="entry name" value="UPF0758_CS"/>
</dbReference>
<dbReference type="Pfam" id="PF20582">
    <property type="entry name" value="UPF0758_N"/>
    <property type="match status" value="1"/>
</dbReference>
<dbReference type="AlphaFoldDB" id="A0A140L941"/>
<evidence type="ECO:0000256" key="7">
    <source>
        <dbReference type="RuleBase" id="RU003797"/>
    </source>
</evidence>
<dbReference type="OrthoDB" id="9804482at2"/>
<dbReference type="RefSeq" id="WP_157064886.1">
    <property type="nucleotide sequence ID" value="NZ_LOEE01000019.1"/>
</dbReference>
<dbReference type="PANTHER" id="PTHR30471">
    <property type="entry name" value="DNA REPAIR PROTEIN RADC"/>
    <property type="match status" value="1"/>
</dbReference>
<dbReference type="Pfam" id="PF04002">
    <property type="entry name" value="RadC"/>
    <property type="match status" value="1"/>
</dbReference>
<evidence type="ECO:0000259" key="8">
    <source>
        <dbReference type="PROSITE" id="PS50249"/>
    </source>
</evidence>
<dbReference type="Gene3D" id="3.40.140.10">
    <property type="entry name" value="Cytidine Deaminase, domain 2"/>
    <property type="match status" value="1"/>
</dbReference>
<dbReference type="NCBIfam" id="NF000642">
    <property type="entry name" value="PRK00024.1"/>
    <property type="match status" value="1"/>
</dbReference>
<dbReference type="InterPro" id="IPR037518">
    <property type="entry name" value="MPN"/>
</dbReference>
<comment type="caution">
    <text evidence="9">The sequence shown here is derived from an EMBL/GenBank/DDBJ whole genome shotgun (WGS) entry which is preliminary data.</text>
</comment>
<dbReference type="EMBL" id="LOEE01000019">
    <property type="protein sequence ID" value="KXG77066.1"/>
    <property type="molecule type" value="Genomic_DNA"/>
</dbReference>
<evidence type="ECO:0000256" key="4">
    <source>
        <dbReference type="ARBA" id="ARBA00022801"/>
    </source>
</evidence>
<keyword evidence="5" id="KW-0862">Zinc</keyword>
<dbReference type="PANTHER" id="PTHR30471:SF3">
    <property type="entry name" value="UPF0758 PROTEIN YEES-RELATED"/>
    <property type="match status" value="1"/>
</dbReference>
<evidence type="ECO:0000313" key="9">
    <source>
        <dbReference type="EMBL" id="KXG77066.1"/>
    </source>
</evidence>
<evidence type="ECO:0000256" key="2">
    <source>
        <dbReference type="ARBA" id="ARBA00022670"/>
    </source>
</evidence>
<gene>
    <name evidence="9" type="ORF">AN619_05940</name>
</gene>
<dbReference type="InterPro" id="IPR025657">
    <property type="entry name" value="RadC_JAB"/>
</dbReference>
<dbReference type="PATRIC" id="fig|520762.4.peg.671"/>
<protein>
    <recommendedName>
        <fullName evidence="8">MPN domain-containing protein</fullName>
    </recommendedName>
</protein>
<keyword evidence="10" id="KW-1185">Reference proteome</keyword>